<reference evidence="3 4" key="1">
    <citation type="journal article" date="2019" name="Sci. Rep.">
        <title>Orb-weaving spider Araneus ventricosus genome elucidates the spidroin gene catalogue.</title>
        <authorList>
            <person name="Kono N."/>
            <person name="Nakamura H."/>
            <person name="Ohtoshi R."/>
            <person name="Moran D.A.P."/>
            <person name="Shinohara A."/>
            <person name="Yoshida Y."/>
            <person name="Fujiwara M."/>
            <person name="Mori M."/>
            <person name="Tomita M."/>
            <person name="Arakawa K."/>
        </authorList>
    </citation>
    <scope>NUCLEOTIDE SEQUENCE [LARGE SCALE GENOMIC DNA]</scope>
</reference>
<sequence length="145" mass="17032">MCGRTVMRVVFASISFLLNRTQSQNILTLFWSQRMPSVVSSRCRKFVKSKPLHQFRHCVTEFPVFDRLSRQQARSGRRSRRSQSRRRTPENLRTARLCWYRLRNKARRCINTCQHSEKEPNGSKRGDAGGGIRKTNRLVCSDDGW</sequence>
<feature type="compositionally biased region" description="Basic and acidic residues" evidence="1">
    <location>
        <begin position="115"/>
        <end position="127"/>
    </location>
</feature>
<feature type="chain" id="PRO_5021362735" description="Secreted protein" evidence="2">
    <location>
        <begin position="24"/>
        <end position="145"/>
    </location>
</feature>
<protein>
    <recommendedName>
        <fullName evidence="5">Secreted protein</fullName>
    </recommendedName>
</protein>
<gene>
    <name evidence="3" type="ORF">AVEN_62240_1</name>
</gene>
<keyword evidence="4" id="KW-1185">Reference proteome</keyword>
<dbReference type="Proteomes" id="UP000499080">
    <property type="component" value="Unassembled WGS sequence"/>
</dbReference>
<evidence type="ECO:0008006" key="5">
    <source>
        <dbReference type="Google" id="ProtNLM"/>
    </source>
</evidence>
<feature type="signal peptide" evidence="2">
    <location>
        <begin position="1"/>
        <end position="23"/>
    </location>
</feature>
<dbReference type="AlphaFoldDB" id="A0A4Y2E9A6"/>
<evidence type="ECO:0000313" key="3">
    <source>
        <dbReference type="EMBL" id="GBM25481.1"/>
    </source>
</evidence>
<proteinExistence type="predicted"/>
<evidence type="ECO:0000256" key="1">
    <source>
        <dbReference type="SAM" id="MobiDB-lite"/>
    </source>
</evidence>
<evidence type="ECO:0000313" key="4">
    <source>
        <dbReference type="Proteomes" id="UP000499080"/>
    </source>
</evidence>
<evidence type="ECO:0000256" key="2">
    <source>
        <dbReference type="SAM" id="SignalP"/>
    </source>
</evidence>
<keyword evidence="2" id="KW-0732">Signal</keyword>
<dbReference type="EMBL" id="BGPR01000539">
    <property type="protein sequence ID" value="GBM25481.1"/>
    <property type="molecule type" value="Genomic_DNA"/>
</dbReference>
<organism evidence="3 4">
    <name type="scientific">Araneus ventricosus</name>
    <name type="common">Orbweaver spider</name>
    <name type="synonym">Epeira ventricosa</name>
    <dbReference type="NCBI Taxonomy" id="182803"/>
    <lineage>
        <taxon>Eukaryota</taxon>
        <taxon>Metazoa</taxon>
        <taxon>Ecdysozoa</taxon>
        <taxon>Arthropoda</taxon>
        <taxon>Chelicerata</taxon>
        <taxon>Arachnida</taxon>
        <taxon>Araneae</taxon>
        <taxon>Araneomorphae</taxon>
        <taxon>Entelegynae</taxon>
        <taxon>Araneoidea</taxon>
        <taxon>Araneidae</taxon>
        <taxon>Araneus</taxon>
    </lineage>
</organism>
<comment type="caution">
    <text evidence="3">The sequence shown here is derived from an EMBL/GenBank/DDBJ whole genome shotgun (WGS) entry which is preliminary data.</text>
</comment>
<name>A0A4Y2E9A6_ARAVE</name>
<accession>A0A4Y2E9A6</accession>
<feature type="region of interest" description="Disordered" evidence="1">
    <location>
        <begin position="115"/>
        <end position="135"/>
    </location>
</feature>